<feature type="transmembrane region" description="Helical" evidence="5">
    <location>
        <begin position="172"/>
        <end position="192"/>
    </location>
</feature>
<evidence type="ECO:0000313" key="7">
    <source>
        <dbReference type="Proteomes" id="UP000630594"/>
    </source>
</evidence>
<evidence type="ECO:0000313" key="6">
    <source>
        <dbReference type="EMBL" id="GGD10072.1"/>
    </source>
</evidence>
<organism evidence="6 7">
    <name type="scientific">Nocardioides daphniae</name>
    <dbReference type="NCBI Taxonomy" id="402297"/>
    <lineage>
        <taxon>Bacteria</taxon>
        <taxon>Bacillati</taxon>
        <taxon>Actinomycetota</taxon>
        <taxon>Actinomycetes</taxon>
        <taxon>Propionibacteriales</taxon>
        <taxon>Nocardioidaceae</taxon>
        <taxon>Nocardioides</taxon>
    </lineage>
</organism>
<gene>
    <name evidence="6" type="ORF">GCM10007231_06100</name>
</gene>
<dbReference type="Pfam" id="PF01925">
    <property type="entry name" value="TauE"/>
    <property type="match status" value="1"/>
</dbReference>
<feature type="transmembrane region" description="Helical" evidence="5">
    <location>
        <begin position="223"/>
        <end position="239"/>
    </location>
</feature>
<feature type="transmembrane region" description="Helical" evidence="5">
    <location>
        <begin position="12"/>
        <end position="43"/>
    </location>
</feature>
<dbReference type="InterPro" id="IPR002781">
    <property type="entry name" value="TM_pro_TauE-like"/>
</dbReference>
<comment type="subcellular location">
    <subcellularLocation>
        <location evidence="5">Cell membrane</location>
        <topology evidence="5">Multi-pass membrane protein</topology>
    </subcellularLocation>
    <subcellularLocation>
        <location evidence="1">Membrane</location>
        <topology evidence="1">Multi-pass membrane protein</topology>
    </subcellularLocation>
</comment>
<keyword evidence="4 5" id="KW-0472">Membrane</keyword>
<evidence type="ECO:0000256" key="4">
    <source>
        <dbReference type="ARBA" id="ARBA00023136"/>
    </source>
</evidence>
<keyword evidence="2 5" id="KW-0812">Transmembrane</keyword>
<sequence length="241" mass="23768">MIDALTADGGTVELLVLVAVMVGAFAQGATGMGFSLVAAPALIAAQGQASGVATVLVLAACSSVVPLAREWRHAQPRPIAGLLAVTLLATPVVAWALRGVDHRALALAGGVGVILGVVLLASGLRSAWFRRPEGALATGVGSAVLNVVGGVGGPPVGLWVANAEWSPPRTRATLHGFLIVQNLVTAVVVGLVAPDLRHLLALAVGSAAGMALAPRLSVGAARSGILVVSAVGGIALLAGNV</sequence>
<proteinExistence type="inferred from homology"/>
<keyword evidence="5" id="KW-1003">Cell membrane</keyword>
<keyword evidence="3 5" id="KW-1133">Transmembrane helix</keyword>
<accession>A0ABQ1Q1H6</accession>
<reference evidence="7" key="1">
    <citation type="journal article" date="2019" name="Int. J. Syst. Evol. Microbiol.">
        <title>The Global Catalogue of Microorganisms (GCM) 10K type strain sequencing project: providing services to taxonomists for standard genome sequencing and annotation.</title>
        <authorList>
            <consortium name="The Broad Institute Genomics Platform"/>
            <consortium name="The Broad Institute Genome Sequencing Center for Infectious Disease"/>
            <person name="Wu L."/>
            <person name="Ma J."/>
        </authorList>
    </citation>
    <scope>NUCLEOTIDE SEQUENCE [LARGE SCALE GENOMIC DNA]</scope>
    <source>
        <strain evidence="7">CCM 7403</strain>
    </source>
</reference>
<dbReference type="InterPro" id="IPR036259">
    <property type="entry name" value="MFS_trans_sf"/>
</dbReference>
<evidence type="ECO:0000256" key="3">
    <source>
        <dbReference type="ARBA" id="ARBA00022989"/>
    </source>
</evidence>
<dbReference type="Proteomes" id="UP000630594">
    <property type="component" value="Unassembled WGS sequence"/>
</dbReference>
<feature type="transmembrane region" description="Helical" evidence="5">
    <location>
        <begin position="104"/>
        <end position="124"/>
    </location>
</feature>
<protein>
    <recommendedName>
        <fullName evidence="5">Probable membrane transporter protein</fullName>
    </recommendedName>
</protein>
<comment type="similarity">
    <text evidence="5">Belongs to the 4-toluene sulfonate uptake permease (TSUP) (TC 2.A.102) family.</text>
</comment>
<evidence type="ECO:0000256" key="1">
    <source>
        <dbReference type="ARBA" id="ARBA00004141"/>
    </source>
</evidence>
<dbReference type="Gene3D" id="1.20.1250.20">
    <property type="entry name" value="MFS general substrate transporter like domains"/>
    <property type="match status" value="1"/>
</dbReference>
<name>A0ABQ1Q1H6_9ACTN</name>
<dbReference type="RefSeq" id="WP_229721376.1">
    <property type="nucleotide sequence ID" value="NZ_BMCK01000001.1"/>
</dbReference>
<feature type="transmembrane region" description="Helical" evidence="5">
    <location>
        <begin position="79"/>
        <end position="98"/>
    </location>
</feature>
<evidence type="ECO:0000256" key="2">
    <source>
        <dbReference type="ARBA" id="ARBA00022692"/>
    </source>
</evidence>
<feature type="transmembrane region" description="Helical" evidence="5">
    <location>
        <begin position="136"/>
        <end position="160"/>
    </location>
</feature>
<feature type="transmembrane region" description="Helical" evidence="5">
    <location>
        <begin position="49"/>
        <end position="67"/>
    </location>
</feature>
<dbReference type="EMBL" id="BMCK01000001">
    <property type="protein sequence ID" value="GGD10072.1"/>
    <property type="molecule type" value="Genomic_DNA"/>
</dbReference>
<comment type="caution">
    <text evidence="6">The sequence shown here is derived from an EMBL/GenBank/DDBJ whole genome shotgun (WGS) entry which is preliminary data.</text>
</comment>
<evidence type="ECO:0000256" key="5">
    <source>
        <dbReference type="RuleBase" id="RU363041"/>
    </source>
</evidence>
<keyword evidence="7" id="KW-1185">Reference proteome</keyword>